<evidence type="ECO:0000256" key="6">
    <source>
        <dbReference type="HAMAP-Rule" id="MF_00073"/>
    </source>
</evidence>
<evidence type="ECO:0000256" key="2">
    <source>
        <dbReference type="ARBA" id="ARBA00022814"/>
    </source>
</evidence>
<evidence type="ECO:0000256" key="5">
    <source>
        <dbReference type="ARBA" id="ARBA00023163"/>
    </source>
</evidence>
<dbReference type="SUPFAM" id="SSF48013">
    <property type="entry name" value="NusB-like"/>
    <property type="match status" value="1"/>
</dbReference>
<dbReference type="InterPro" id="IPR035926">
    <property type="entry name" value="NusB-like_sf"/>
</dbReference>
<dbReference type="AlphaFoldDB" id="A0A257LT18"/>
<dbReference type="PANTHER" id="PTHR11078:SF3">
    <property type="entry name" value="ANTITERMINATION NUSB DOMAIN-CONTAINING PROTEIN"/>
    <property type="match status" value="1"/>
</dbReference>
<dbReference type="Proteomes" id="UP000216312">
    <property type="component" value="Unassembled WGS sequence"/>
</dbReference>
<dbReference type="NCBIfam" id="TIGR01951">
    <property type="entry name" value="nusB"/>
    <property type="match status" value="1"/>
</dbReference>
<comment type="function">
    <text evidence="6">Involved in transcription antitermination. Required for transcription of ribosomal RNA (rRNA) genes. Binds specifically to the boxA antiterminator sequence of the ribosomal RNA (rrn) operons.</text>
</comment>
<evidence type="ECO:0000313" key="9">
    <source>
        <dbReference type="Proteomes" id="UP000216312"/>
    </source>
</evidence>
<dbReference type="Pfam" id="PF01029">
    <property type="entry name" value="NusB"/>
    <property type="match status" value="1"/>
</dbReference>
<organism evidence="8 9">
    <name type="scientific">candidate division WOR-3 bacterium 4484_18</name>
    <dbReference type="NCBI Taxonomy" id="2020626"/>
    <lineage>
        <taxon>Bacteria</taxon>
        <taxon>Bacteria division WOR-3</taxon>
    </lineage>
</organism>
<keyword evidence="5 6" id="KW-0804">Transcription</keyword>
<evidence type="ECO:0000259" key="7">
    <source>
        <dbReference type="Pfam" id="PF01029"/>
    </source>
</evidence>
<dbReference type="Gene3D" id="1.10.940.10">
    <property type="entry name" value="NusB-like"/>
    <property type="match status" value="1"/>
</dbReference>
<gene>
    <name evidence="6 8" type="primary">nusB</name>
    <name evidence="8" type="ORF">CGW93_04550</name>
</gene>
<dbReference type="HAMAP" id="MF_00073">
    <property type="entry name" value="NusB"/>
    <property type="match status" value="1"/>
</dbReference>
<sequence length="160" mass="18492">MARFLRGKARYRRRARELVLQVLYAWELHNCTDIEGIIEEMVNRSTVPVPSRIYARKLIKLVIDHLPKVDKIIATVSHNWDITRLAIVDKNILRWAIAEMLYVRDVPPKVSIDEALEVTKKYSSDDARRFVNGVLDAVYKGILLRETLSAPDEYEAGDTE</sequence>
<comment type="similarity">
    <text evidence="1 6">Belongs to the NusB family.</text>
</comment>
<evidence type="ECO:0000313" key="8">
    <source>
        <dbReference type="EMBL" id="OYV02629.1"/>
    </source>
</evidence>
<keyword evidence="3 6" id="KW-0694">RNA-binding</keyword>
<dbReference type="EMBL" id="NMUJ01000067">
    <property type="protein sequence ID" value="OYV02629.1"/>
    <property type="molecule type" value="Genomic_DNA"/>
</dbReference>
<dbReference type="GO" id="GO:0006353">
    <property type="term" value="P:DNA-templated transcription termination"/>
    <property type="evidence" value="ECO:0007669"/>
    <property type="project" value="UniProtKB-UniRule"/>
</dbReference>
<evidence type="ECO:0000256" key="1">
    <source>
        <dbReference type="ARBA" id="ARBA00005952"/>
    </source>
</evidence>
<dbReference type="GO" id="GO:0005829">
    <property type="term" value="C:cytosol"/>
    <property type="evidence" value="ECO:0007669"/>
    <property type="project" value="TreeGrafter"/>
</dbReference>
<evidence type="ECO:0000256" key="4">
    <source>
        <dbReference type="ARBA" id="ARBA00023015"/>
    </source>
</evidence>
<dbReference type="GO" id="GO:0003723">
    <property type="term" value="F:RNA binding"/>
    <property type="evidence" value="ECO:0007669"/>
    <property type="project" value="UniProtKB-UniRule"/>
</dbReference>
<dbReference type="InterPro" id="IPR006027">
    <property type="entry name" value="NusB_RsmB_TIM44"/>
</dbReference>
<feature type="domain" description="NusB/RsmB/TIM44" evidence="7">
    <location>
        <begin position="13"/>
        <end position="140"/>
    </location>
</feature>
<keyword evidence="2 6" id="KW-0889">Transcription antitermination</keyword>
<reference evidence="9" key="1">
    <citation type="submission" date="2017-07" db="EMBL/GenBank/DDBJ databases">
        <title>Novel pathways for hydrocarbon cycling and metabolic interdependencies in hydrothermal sediment communities.</title>
        <authorList>
            <person name="Dombrowski N."/>
            <person name="Seitz K."/>
            <person name="Teske A."/>
            <person name="Baker B."/>
        </authorList>
    </citation>
    <scope>NUCLEOTIDE SEQUENCE [LARGE SCALE GENOMIC DNA]</scope>
</reference>
<accession>A0A257LT18</accession>
<dbReference type="GO" id="GO:0031564">
    <property type="term" value="P:transcription antitermination"/>
    <property type="evidence" value="ECO:0007669"/>
    <property type="project" value="UniProtKB-KW"/>
</dbReference>
<protein>
    <recommendedName>
        <fullName evidence="6">Transcription antitermination protein NusB</fullName>
    </recommendedName>
    <alternativeName>
        <fullName evidence="6">Antitermination factor NusB</fullName>
    </alternativeName>
</protein>
<proteinExistence type="inferred from homology"/>
<keyword evidence="4 6" id="KW-0805">Transcription regulation</keyword>
<dbReference type="InterPro" id="IPR011605">
    <property type="entry name" value="NusB_fam"/>
</dbReference>
<evidence type="ECO:0000256" key="3">
    <source>
        <dbReference type="ARBA" id="ARBA00022884"/>
    </source>
</evidence>
<dbReference type="PANTHER" id="PTHR11078">
    <property type="entry name" value="N UTILIZATION SUBSTANCE PROTEIN B-RELATED"/>
    <property type="match status" value="1"/>
</dbReference>
<comment type="caution">
    <text evidence="8">The sequence shown here is derived from an EMBL/GenBank/DDBJ whole genome shotgun (WGS) entry which is preliminary data.</text>
</comment>
<name>A0A257LT18_UNCW3</name>